<sequence>MCLRSGLECPTPLLSCVKSTPKSDFIDQESEEERRCGMKRVEFEDALVLAEKVTYDSASQEYDVY</sequence>
<reference evidence="1" key="1">
    <citation type="submission" date="2020-11" db="EMBL/GenBank/DDBJ databases">
        <authorList>
            <person name="Tran Van P."/>
        </authorList>
    </citation>
    <scope>NUCLEOTIDE SEQUENCE</scope>
</reference>
<proteinExistence type="predicted"/>
<accession>A0A7R9PMV1</accession>
<name>A0A7R9PMV1_TIMGE</name>
<evidence type="ECO:0000313" key="1">
    <source>
        <dbReference type="EMBL" id="CAD7597513.1"/>
    </source>
</evidence>
<gene>
    <name evidence="1" type="ORF">TGEB3V08_LOCUS6802</name>
</gene>
<dbReference type="AlphaFoldDB" id="A0A7R9PMV1"/>
<dbReference type="EMBL" id="OE841861">
    <property type="protein sequence ID" value="CAD7597513.1"/>
    <property type="molecule type" value="Genomic_DNA"/>
</dbReference>
<protein>
    <submittedName>
        <fullName evidence="1">Uncharacterized protein</fullName>
    </submittedName>
</protein>
<organism evidence="1">
    <name type="scientific">Timema genevievae</name>
    <name type="common">Walking stick</name>
    <dbReference type="NCBI Taxonomy" id="629358"/>
    <lineage>
        <taxon>Eukaryota</taxon>
        <taxon>Metazoa</taxon>
        <taxon>Ecdysozoa</taxon>
        <taxon>Arthropoda</taxon>
        <taxon>Hexapoda</taxon>
        <taxon>Insecta</taxon>
        <taxon>Pterygota</taxon>
        <taxon>Neoptera</taxon>
        <taxon>Polyneoptera</taxon>
        <taxon>Phasmatodea</taxon>
        <taxon>Timematodea</taxon>
        <taxon>Timematoidea</taxon>
        <taxon>Timematidae</taxon>
        <taxon>Timema</taxon>
    </lineage>
</organism>